<dbReference type="PANTHER" id="PTHR12176:SF84">
    <property type="entry name" value="METHYLTRANSFERASE DOMAIN-CONTAINING PROTEIN"/>
    <property type="match status" value="1"/>
</dbReference>
<dbReference type="PANTHER" id="PTHR12176">
    <property type="entry name" value="SAM-DEPENDENT METHYLTRANSFERASE SUPERFAMILY PROTEIN"/>
    <property type="match status" value="1"/>
</dbReference>
<sequence>MAAPPNVRTYTKITGTPDYDDPTFWDTKFATGRDVGEWLNSGEMLIDAVVSHLESRSATNPRVLHLGPGISKLGVKLCDEFIKRNWAGNGIVNVDFSAEAVRLGQETESKRDPSHAMGWVQANLRSWADVSRLALSSPFDVILDKSTSDAIATSPPVTFPLPSDASSTCPMVQEIVDKHGAIELSPVELLGLHLAPLVQKGALWVTLSYSTTRFDNLSHMAQYWTVVSRTPFKAPQGETSSFAYAPEVFHWMYILQRNGTIATDNGIGYLPHGAINNASVRPDETGREGVLVSTVSQVFTAELHYVTSRQFVVDKIP</sequence>
<accession>A0A100IMM8</accession>
<gene>
    <name evidence="4" type="ORF">ABL_06687</name>
</gene>
<dbReference type="Proteomes" id="UP000068243">
    <property type="component" value="Unassembled WGS sequence"/>
</dbReference>
<dbReference type="VEuPathDB" id="FungiDB:ATCC64974_25650"/>
<dbReference type="Gene3D" id="3.40.50.150">
    <property type="entry name" value="Vaccinia Virus protein VP39"/>
    <property type="match status" value="1"/>
</dbReference>
<evidence type="ECO:0000313" key="5">
    <source>
        <dbReference type="Proteomes" id="UP000068243"/>
    </source>
</evidence>
<dbReference type="VEuPathDB" id="FungiDB:ASPNIDRAFT2_1181624"/>
<dbReference type="OrthoDB" id="411785at2759"/>
<reference evidence="5" key="1">
    <citation type="journal article" date="2016" name="Genome Announc.">
        <title>Draft genome sequence of Aspergillus niger strain An76.</title>
        <authorList>
            <person name="Gong W."/>
            <person name="Cheng Z."/>
            <person name="Zhang H."/>
            <person name="Liu L."/>
            <person name="Gao P."/>
            <person name="Wang L."/>
        </authorList>
    </citation>
    <scope>NUCLEOTIDE SEQUENCE [LARGE SCALE GENOMIC DNA]</scope>
    <source>
        <strain evidence="5">An76</strain>
    </source>
</reference>
<dbReference type="GO" id="GO:0032259">
    <property type="term" value="P:methylation"/>
    <property type="evidence" value="ECO:0007669"/>
    <property type="project" value="UniProtKB-KW"/>
</dbReference>
<dbReference type="OMA" id="YHWCYLL"/>
<evidence type="ECO:0000256" key="2">
    <source>
        <dbReference type="ARBA" id="ARBA00022603"/>
    </source>
</evidence>
<comment type="caution">
    <text evidence="4">The sequence shown here is derived from an EMBL/GenBank/DDBJ whole genome shotgun (WGS) entry which is preliminary data.</text>
</comment>
<dbReference type="SUPFAM" id="SSF53335">
    <property type="entry name" value="S-adenosyl-L-methionine-dependent methyltransferases"/>
    <property type="match status" value="1"/>
</dbReference>
<name>A0A100IMM8_ASPNG</name>
<keyword evidence="3" id="KW-0808">Transferase</keyword>
<evidence type="ECO:0000256" key="3">
    <source>
        <dbReference type="ARBA" id="ARBA00022679"/>
    </source>
</evidence>
<organism evidence="4 5">
    <name type="scientific">Aspergillus niger</name>
    <dbReference type="NCBI Taxonomy" id="5061"/>
    <lineage>
        <taxon>Eukaryota</taxon>
        <taxon>Fungi</taxon>
        <taxon>Dikarya</taxon>
        <taxon>Ascomycota</taxon>
        <taxon>Pezizomycotina</taxon>
        <taxon>Eurotiomycetes</taxon>
        <taxon>Eurotiomycetidae</taxon>
        <taxon>Eurotiales</taxon>
        <taxon>Aspergillaceae</taxon>
        <taxon>Aspergillus</taxon>
        <taxon>Aspergillus subgen. Circumdati</taxon>
    </lineage>
</organism>
<comment type="similarity">
    <text evidence="1">Belongs to the methyltransferase superfamily.</text>
</comment>
<dbReference type="FunFam" id="3.40.50.150:FF:000626">
    <property type="entry name" value="Uncharacterized protein"/>
    <property type="match status" value="1"/>
</dbReference>
<evidence type="ECO:0000256" key="1">
    <source>
        <dbReference type="ARBA" id="ARBA00008361"/>
    </source>
</evidence>
<dbReference type="GO" id="GO:0008168">
    <property type="term" value="F:methyltransferase activity"/>
    <property type="evidence" value="ECO:0007669"/>
    <property type="project" value="UniProtKB-KW"/>
</dbReference>
<dbReference type="InterPro" id="IPR051419">
    <property type="entry name" value="Lys/N-term_MeTrsfase_sf"/>
</dbReference>
<dbReference type="EMBL" id="BCMY01000011">
    <property type="protein sequence ID" value="GAQ44026.1"/>
    <property type="molecule type" value="Genomic_DNA"/>
</dbReference>
<protein>
    <submittedName>
        <fullName evidence="4">Similar to An13g02710</fullName>
    </submittedName>
</protein>
<dbReference type="VEuPathDB" id="FungiDB:M747DRAFT_253368"/>
<dbReference type="AlphaFoldDB" id="A0A100IMM8"/>
<keyword evidence="2" id="KW-0489">Methyltransferase</keyword>
<dbReference type="PaxDb" id="5061-CADANGAP00010590"/>
<proteinExistence type="inferred from homology"/>
<dbReference type="VEuPathDB" id="FungiDB:An13g02710"/>
<evidence type="ECO:0000313" key="4">
    <source>
        <dbReference type="EMBL" id="GAQ44026.1"/>
    </source>
</evidence>
<dbReference type="InterPro" id="IPR029063">
    <property type="entry name" value="SAM-dependent_MTases_sf"/>
</dbReference>